<keyword evidence="1" id="KW-1133">Transmembrane helix</keyword>
<comment type="caution">
    <text evidence="2">The sequence shown here is derived from an EMBL/GenBank/DDBJ whole genome shotgun (WGS) entry which is preliminary data.</text>
</comment>
<keyword evidence="3" id="KW-1185">Reference proteome</keyword>
<gene>
    <name evidence="2" type="ORF">KS407_09310</name>
</gene>
<evidence type="ECO:0000313" key="3">
    <source>
        <dbReference type="Proteomes" id="UP000790580"/>
    </source>
</evidence>
<evidence type="ECO:0000313" key="2">
    <source>
        <dbReference type="EMBL" id="MBU9721639.1"/>
    </source>
</evidence>
<keyword evidence="1" id="KW-0812">Transmembrane</keyword>
<proteinExistence type="predicted"/>
<reference evidence="2 3" key="1">
    <citation type="submission" date="2021-06" db="EMBL/GenBank/DDBJ databases">
        <title>Bacillus sp. RD4P76, an endophyte from a halophyte.</title>
        <authorList>
            <person name="Sun J.-Q."/>
        </authorList>
    </citation>
    <scope>NUCLEOTIDE SEQUENCE [LARGE SCALE GENOMIC DNA]</scope>
    <source>
        <strain evidence="2 3">JCM 17098</strain>
    </source>
</reference>
<accession>A0ABS6JSV5</accession>
<feature type="transmembrane region" description="Helical" evidence="1">
    <location>
        <begin position="7"/>
        <end position="28"/>
    </location>
</feature>
<organism evidence="2 3">
    <name type="scientific">Evansella alkalicola</name>
    <dbReference type="NCBI Taxonomy" id="745819"/>
    <lineage>
        <taxon>Bacteria</taxon>
        <taxon>Bacillati</taxon>
        <taxon>Bacillota</taxon>
        <taxon>Bacilli</taxon>
        <taxon>Bacillales</taxon>
        <taxon>Bacillaceae</taxon>
        <taxon>Evansella</taxon>
    </lineage>
</organism>
<dbReference type="Proteomes" id="UP000790580">
    <property type="component" value="Unassembled WGS sequence"/>
</dbReference>
<protein>
    <submittedName>
        <fullName evidence="2">Uncharacterized protein</fullName>
    </submittedName>
</protein>
<evidence type="ECO:0000256" key="1">
    <source>
        <dbReference type="SAM" id="Phobius"/>
    </source>
</evidence>
<dbReference type="EMBL" id="JAHQCR010000040">
    <property type="protein sequence ID" value="MBU9721639.1"/>
    <property type="molecule type" value="Genomic_DNA"/>
</dbReference>
<name>A0ABS6JSV5_9BACI</name>
<dbReference type="RefSeq" id="WP_088074402.1">
    <property type="nucleotide sequence ID" value="NZ_JAHQCR010000040.1"/>
</dbReference>
<keyword evidence="1" id="KW-0472">Membrane</keyword>
<sequence length="168" mass="19008">MSKKTKTIFRISIVLNILFVGIVAGGFFKMNHVTERVLIYNVAGNLLTLYVLITEQTENNWTNPGLVTMKMEDLAMGVSLSGNVGAESKILSKEELNTLMDLQVYLGGRFNLFVKDLPERYSDISEKEKEEYEKIAKILSDIFEDDTNEDISTDSVMKLVEDLVENLD</sequence>